<feature type="transmembrane region" description="Helical" evidence="1">
    <location>
        <begin position="6"/>
        <end position="27"/>
    </location>
</feature>
<reference evidence="2 3" key="1">
    <citation type="submission" date="2020-04" db="EMBL/GenBank/DDBJ databases">
        <authorList>
            <person name="Laetsch R D."/>
            <person name="Stevens L."/>
            <person name="Kumar S."/>
            <person name="Blaxter L. M."/>
        </authorList>
    </citation>
    <scope>NUCLEOTIDE SEQUENCE [LARGE SCALE GENOMIC DNA]</scope>
</reference>
<proteinExistence type="predicted"/>
<sequence>MDLIYLCIVFFAITEQAFFIFYAVLYFRNRKNEKQLLTYPITSLFFILIVVHGSILTLNWTLLLIGTSGQIWSLRILSYGLFILSNMVDEAYINFLNGPAIPVYLLALSVQRSVIILADETYHKYVYVLMHLLLPAISVGFYTGLLWKIHKMQLISNSKKTVELNIILQTLPIILITSIRIFVTAFYIFFGIDDRIDFSAVCSYKNYLIFIPLGYIFGNVDRLKWIRRLIRQSSVSDSTVYANSTLN</sequence>
<keyword evidence="1" id="KW-1133">Transmembrane helix</keyword>
<dbReference type="AlphaFoldDB" id="A0A8S1EN63"/>
<comment type="caution">
    <text evidence="2">The sequence shown here is derived from an EMBL/GenBank/DDBJ whole genome shotgun (WGS) entry which is preliminary data.</text>
</comment>
<organism evidence="2 3">
    <name type="scientific">Caenorhabditis bovis</name>
    <dbReference type="NCBI Taxonomy" id="2654633"/>
    <lineage>
        <taxon>Eukaryota</taxon>
        <taxon>Metazoa</taxon>
        <taxon>Ecdysozoa</taxon>
        <taxon>Nematoda</taxon>
        <taxon>Chromadorea</taxon>
        <taxon>Rhabditida</taxon>
        <taxon>Rhabditina</taxon>
        <taxon>Rhabditomorpha</taxon>
        <taxon>Rhabditoidea</taxon>
        <taxon>Rhabditidae</taxon>
        <taxon>Peloderinae</taxon>
        <taxon>Caenorhabditis</taxon>
    </lineage>
</organism>
<feature type="transmembrane region" description="Helical" evidence="1">
    <location>
        <begin position="39"/>
        <end position="65"/>
    </location>
</feature>
<keyword evidence="3" id="KW-1185">Reference proteome</keyword>
<dbReference type="Proteomes" id="UP000494206">
    <property type="component" value="Unassembled WGS sequence"/>
</dbReference>
<keyword evidence="1" id="KW-0812">Transmembrane</keyword>
<evidence type="ECO:0000313" key="3">
    <source>
        <dbReference type="Proteomes" id="UP000494206"/>
    </source>
</evidence>
<name>A0A8S1EN63_9PELO</name>
<feature type="transmembrane region" description="Helical" evidence="1">
    <location>
        <begin position="166"/>
        <end position="192"/>
    </location>
</feature>
<feature type="transmembrane region" description="Helical" evidence="1">
    <location>
        <begin position="198"/>
        <end position="218"/>
    </location>
</feature>
<dbReference type="EMBL" id="CADEPM010000004">
    <property type="protein sequence ID" value="CAB3405273.1"/>
    <property type="molecule type" value="Genomic_DNA"/>
</dbReference>
<keyword evidence="1" id="KW-0472">Membrane</keyword>
<evidence type="ECO:0000256" key="1">
    <source>
        <dbReference type="SAM" id="Phobius"/>
    </source>
</evidence>
<protein>
    <submittedName>
        <fullName evidence="2">Uncharacterized protein</fullName>
    </submittedName>
</protein>
<evidence type="ECO:0000313" key="2">
    <source>
        <dbReference type="EMBL" id="CAB3405273.1"/>
    </source>
</evidence>
<gene>
    <name evidence="2" type="ORF">CBOVIS_LOCUS7489</name>
</gene>
<feature type="transmembrane region" description="Helical" evidence="1">
    <location>
        <begin position="124"/>
        <end position="145"/>
    </location>
</feature>
<feature type="transmembrane region" description="Helical" evidence="1">
    <location>
        <begin position="100"/>
        <end position="118"/>
    </location>
</feature>
<feature type="transmembrane region" description="Helical" evidence="1">
    <location>
        <begin position="71"/>
        <end position="88"/>
    </location>
</feature>
<accession>A0A8S1EN63</accession>